<comment type="subcellular location">
    <subcellularLocation>
        <location evidence="1">Membrane</location>
        <topology evidence="1">Multi-pass membrane protein</topology>
    </subcellularLocation>
</comment>
<protein>
    <submittedName>
        <fullName evidence="7">Type IV pili methyl-accepting chemotaxis transducer N-terminal domain-containing protein</fullName>
    </submittedName>
</protein>
<feature type="signal peptide" evidence="5">
    <location>
        <begin position="1"/>
        <end position="30"/>
    </location>
</feature>
<evidence type="ECO:0000256" key="2">
    <source>
        <dbReference type="ARBA" id="ARBA00022692"/>
    </source>
</evidence>
<organism evidence="7 8">
    <name type="scientific">Uliginosibacterium paludis</name>
    <dbReference type="NCBI Taxonomy" id="1615952"/>
    <lineage>
        <taxon>Bacteria</taxon>
        <taxon>Pseudomonadati</taxon>
        <taxon>Pseudomonadota</taxon>
        <taxon>Betaproteobacteria</taxon>
        <taxon>Rhodocyclales</taxon>
        <taxon>Zoogloeaceae</taxon>
        <taxon>Uliginosibacterium</taxon>
    </lineage>
</organism>
<feature type="chain" id="PRO_5045846761" evidence="5">
    <location>
        <begin position="31"/>
        <end position="273"/>
    </location>
</feature>
<evidence type="ECO:0000256" key="5">
    <source>
        <dbReference type="SAM" id="SignalP"/>
    </source>
</evidence>
<name>A0ABV2CQG6_9RHOO</name>
<comment type="caution">
    <text evidence="7">The sequence shown here is derived from an EMBL/GenBank/DDBJ whole genome shotgun (WGS) entry which is preliminary data.</text>
</comment>
<dbReference type="Gene3D" id="1.20.120.960">
    <property type="entry name" value="Histidine kinase NarX, sensor domain"/>
    <property type="match status" value="1"/>
</dbReference>
<dbReference type="Pfam" id="PF13675">
    <property type="entry name" value="PilJ"/>
    <property type="match status" value="2"/>
</dbReference>
<dbReference type="Proteomes" id="UP001548590">
    <property type="component" value="Unassembled WGS sequence"/>
</dbReference>
<evidence type="ECO:0000313" key="7">
    <source>
        <dbReference type="EMBL" id="MET1490058.1"/>
    </source>
</evidence>
<dbReference type="RefSeq" id="WP_345923498.1">
    <property type="nucleotide sequence ID" value="NZ_JBDIVF010000001.1"/>
</dbReference>
<feature type="domain" description="NarX-like N-terminal" evidence="6">
    <location>
        <begin position="39"/>
        <end position="118"/>
    </location>
</feature>
<dbReference type="InterPro" id="IPR029095">
    <property type="entry name" value="NarX-like_N"/>
</dbReference>
<evidence type="ECO:0000256" key="4">
    <source>
        <dbReference type="ARBA" id="ARBA00023136"/>
    </source>
</evidence>
<gene>
    <name evidence="7" type="ORF">ABVT11_09490</name>
</gene>
<accession>A0ABV2CQG6</accession>
<keyword evidence="4" id="KW-0472">Membrane</keyword>
<evidence type="ECO:0000256" key="3">
    <source>
        <dbReference type="ARBA" id="ARBA00022989"/>
    </source>
</evidence>
<reference evidence="7 8" key="1">
    <citation type="submission" date="2024-07" db="EMBL/GenBank/DDBJ databases">
        <title>Uliginosibacterium paludis KCTC:42655.</title>
        <authorList>
            <person name="Kim M.K."/>
        </authorList>
    </citation>
    <scope>NUCLEOTIDE SEQUENCE [LARGE SCALE GENOMIC DNA]</scope>
    <source>
        <strain evidence="7 8">KCTC 42655</strain>
    </source>
</reference>
<keyword evidence="5" id="KW-0732">Signal</keyword>
<dbReference type="EMBL" id="JBEWLZ010000004">
    <property type="protein sequence ID" value="MET1490058.1"/>
    <property type="molecule type" value="Genomic_DNA"/>
</dbReference>
<dbReference type="InterPro" id="IPR042295">
    <property type="entry name" value="NarX-like_N_sf"/>
</dbReference>
<proteinExistence type="predicted"/>
<evidence type="ECO:0000259" key="6">
    <source>
        <dbReference type="Pfam" id="PF13675"/>
    </source>
</evidence>
<keyword evidence="2" id="KW-0812">Transmembrane</keyword>
<feature type="domain" description="NarX-like N-terminal" evidence="6">
    <location>
        <begin position="157"/>
        <end position="211"/>
    </location>
</feature>
<evidence type="ECO:0000313" key="8">
    <source>
        <dbReference type="Proteomes" id="UP001548590"/>
    </source>
</evidence>
<keyword evidence="8" id="KW-1185">Reference proteome</keyword>
<sequence>MQNEFNIRRRALVLGLGSLPLACLATAAIAAPAPLNLIEAINQAGRQRMLSQRLAKLYAQQLRGVRESDARKLTGDSMQIFETQMEALRLTALARNAPEIVATYEKMSALWSDYRAVISARPGEEGLKRVAQLNEQVLASAQQGTVQFEKLNGSSLGKLVNVAGRQRMLSQRMSKFYFFIASGMDSTDMRKGLDSARTDFVSAMQLLRAAPENTKDTQSWLKLADMQWMLFDDALMRSAKEGDHGYLESNVATSSENILQVMDKLTELYARLG</sequence>
<keyword evidence="3" id="KW-1133">Transmembrane helix</keyword>
<evidence type="ECO:0000256" key="1">
    <source>
        <dbReference type="ARBA" id="ARBA00004141"/>
    </source>
</evidence>